<dbReference type="InterPro" id="IPR000835">
    <property type="entry name" value="HTH_MarR-typ"/>
</dbReference>
<gene>
    <name evidence="2" type="ORF">G5V58_01925</name>
</gene>
<dbReference type="PRINTS" id="PR00598">
    <property type="entry name" value="HTHMARR"/>
</dbReference>
<keyword evidence="3" id="KW-1185">Reference proteome</keyword>
<name>A0A6G6W9B6_9ACTN</name>
<reference evidence="2 3" key="1">
    <citation type="submission" date="2020-02" db="EMBL/GenBank/DDBJ databases">
        <title>Full genome sequence of Nocardioides sp. R-3366.</title>
        <authorList>
            <person name="Im W.-T."/>
        </authorList>
    </citation>
    <scope>NUCLEOTIDE SEQUENCE [LARGE SCALE GENOMIC DNA]</scope>
    <source>
        <strain evidence="2 3">R-3366</strain>
    </source>
</reference>
<dbReference type="Proteomes" id="UP000502996">
    <property type="component" value="Chromosome"/>
</dbReference>
<protein>
    <submittedName>
        <fullName evidence="2">MarR family transcriptional regulator</fullName>
    </submittedName>
</protein>
<evidence type="ECO:0000313" key="2">
    <source>
        <dbReference type="EMBL" id="QIG41695.1"/>
    </source>
</evidence>
<dbReference type="PROSITE" id="PS50995">
    <property type="entry name" value="HTH_MARR_2"/>
    <property type="match status" value="1"/>
</dbReference>
<dbReference type="InterPro" id="IPR036388">
    <property type="entry name" value="WH-like_DNA-bd_sf"/>
</dbReference>
<dbReference type="AlphaFoldDB" id="A0A6G6W9B6"/>
<accession>A0A6G6W9B6</accession>
<proteinExistence type="predicted"/>
<feature type="domain" description="HTH marR-type" evidence="1">
    <location>
        <begin position="6"/>
        <end position="138"/>
    </location>
</feature>
<sequence length="143" mass="15319">MSGTRGGNVALDLFVVGQHLGALLEEALAESGLSPAQYAVYSQVADGSTSPKALIEALGLRPATLSGYLNAMEARGDLERTRDPADRRAHRLALTEQGAARHAVARTAFRRALRAVDRRLARDGSVAQARAELARIDRALHHD</sequence>
<dbReference type="PANTHER" id="PTHR33164:SF43">
    <property type="entry name" value="HTH-TYPE TRANSCRIPTIONAL REPRESSOR YETL"/>
    <property type="match status" value="1"/>
</dbReference>
<evidence type="ECO:0000259" key="1">
    <source>
        <dbReference type="PROSITE" id="PS50995"/>
    </source>
</evidence>
<dbReference type="InterPro" id="IPR036390">
    <property type="entry name" value="WH_DNA-bd_sf"/>
</dbReference>
<dbReference type="InterPro" id="IPR039422">
    <property type="entry name" value="MarR/SlyA-like"/>
</dbReference>
<dbReference type="GO" id="GO:0006950">
    <property type="term" value="P:response to stress"/>
    <property type="evidence" value="ECO:0007669"/>
    <property type="project" value="TreeGrafter"/>
</dbReference>
<evidence type="ECO:0000313" key="3">
    <source>
        <dbReference type="Proteomes" id="UP000502996"/>
    </source>
</evidence>
<dbReference type="KEGG" id="nano:G5V58_01925"/>
<dbReference type="SMART" id="SM00347">
    <property type="entry name" value="HTH_MARR"/>
    <property type="match status" value="1"/>
</dbReference>
<organism evidence="2 3">
    <name type="scientific">Nocardioides anomalus</name>
    <dbReference type="NCBI Taxonomy" id="2712223"/>
    <lineage>
        <taxon>Bacteria</taxon>
        <taxon>Bacillati</taxon>
        <taxon>Actinomycetota</taxon>
        <taxon>Actinomycetes</taxon>
        <taxon>Propionibacteriales</taxon>
        <taxon>Nocardioidaceae</taxon>
        <taxon>Nocardioides</taxon>
    </lineage>
</organism>
<dbReference type="Gene3D" id="1.10.10.10">
    <property type="entry name" value="Winged helix-like DNA-binding domain superfamily/Winged helix DNA-binding domain"/>
    <property type="match status" value="1"/>
</dbReference>
<dbReference type="Pfam" id="PF12802">
    <property type="entry name" value="MarR_2"/>
    <property type="match status" value="1"/>
</dbReference>
<dbReference type="RefSeq" id="WP_165228275.1">
    <property type="nucleotide sequence ID" value="NZ_CP049257.1"/>
</dbReference>
<dbReference type="SUPFAM" id="SSF46785">
    <property type="entry name" value="Winged helix' DNA-binding domain"/>
    <property type="match status" value="1"/>
</dbReference>
<dbReference type="EMBL" id="CP049257">
    <property type="protein sequence ID" value="QIG41695.1"/>
    <property type="molecule type" value="Genomic_DNA"/>
</dbReference>
<dbReference type="GO" id="GO:0003700">
    <property type="term" value="F:DNA-binding transcription factor activity"/>
    <property type="evidence" value="ECO:0007669"/>
    <property type="project" value="InterPro"/>
</dbReference>
<dbReference type="PANTHER" id="PTHR33164">
    <property type="entry name" value="TRANSCRIPTIONAL REGULATOR, MARR FAMILY"/>
    <property type="match status" value="1"/>
</dbReference>